<name>A0A367FXM7_9FIRM</name>
<dbReference type="SUPFAM" id="SSF51695">
    <property type="entry name" value="PLC-like phosphodiesterases"/>
    <property type="match status" value="1"/>
</dbReference>
<dbReference type="Gene3D" id="3.20.20.190">
    <property type="entry name" value="Phosphatidylinositol (PI) phosphodiesterase"/>
    <property type="match status" value="1"/>
</dbReference>
<dbReference type="AlphaFoldDB" id="A0A367FXM7"/>
<dbReference type="CDD" id="cd08583">
    <property type="entry name" value="PI-PLCc_GDPD_SF_unchar1"/>
    <property type="match status" value="1"/>
</dbReference>
<dbReference type="PROSITE" id="PS51704">
    <property type="entry name" value="GP_PDE"/>
    <property type="match status" value="1"/>
</dbReference>
<dbReference type="InterPro" id="IPR030395">
    <property type="entry name" value="GP_PDE_dom"/>
</dbReference>
<evidence type="ECO:0000259" key="1">
    <source>
        <dbReference type="PROSITE" id="PS51704"/>
    </source>
</evidence>
<dbReference type="GO" id="GO:0008081">
    <property type="term" value="F:phosphoric diester hydrolase activity"/>
    <property type="evidence" value="ECO:0007669"/>
    <property type="project" value="InterPro"/>
</dbReference>
<evidence type="ECO:0000313" key="2">
    <source>
        <dbReference type="EMBL" id="RCH43028.1"/>
    </source>
</evidence>
<dbReference type="InterPro" id="IPR017946">
    <property type="entry name" value="PLC-like_Pdiesterase_TIM-brl"/>
</dbReference>
<feature type="domain" description="GP-PDE" evidence="1">
    <location>
        <begin position="41"/>
        <end position="284"/>
    </location>
</feature>
<proteinExistence type="predicted"/>
<dbReference type="Pfam" id="PF03009">
    <property type="entry name" value="GDPD"/>
    <property type="match status" value="1"/>
</dbReference>
<reference evidence="2 3" key="1">
    <citation type="submission" date="2018-02" db="EMBL/GenBank/DDBJ databases">
        <title>Complete genome sequencing of Faecalibacterium prausnitzii strains isolated from the human gut.</title>
        <authorList>
            <person name="Fitzgerald B.C."/>
            <person name="Shkoporov A.N."/>
            <person name="Ross P.R."/>
            <person name="Hill C."/>
        </authorList>
    </citation>
    <scope>NUCLEOTIDE SEQUENCE [LARGE SCALE GENOMIC DNA]</scope>
    <source>
        <strain evidence="2 3">APC942/31-1</strain>
    </source>
</reference>
<evidence type="ECO:0000313" key="3">
    <source>
        <dbReference type="Proteomes" id="UP000253208"/>
    </source>
</evidence>
<protein>
    <recommendedName>
        <fullName evidence="1">GP-PDE domain-containing protein</fullName>
    </recommendedName>
</protein>
<organism evidence="2 3">
    <name type="scientific">Blautia obeum</name>
    <dbReference type="NCBI Taxonomy" id="40520"/>
    <lineage>
        <taxon>Bacteria</taxon>
        <taxon>Bacillati</taxon>
        <taxon>Bacillota</taxon>
        <taxon>Clostridia</taxon>
        <taxon>Lachnospirales</taxon>
        <taxon>Lachnospiraceae</taxon>
        <taxon>Blautia</taxon>
    </lineage>
</organism>
<dbReference type="GO" id="GO:0006629">
    <property type="term" value="P:lipid metabolic process"/>
    <property type="evidence" value="ECO:0007669"/>
    <property type="project" value="InterPro"/>
</dbReference>
<accession>A0A367FXM7</accession>
<dbReference type="Proteomes" id="UP000253208">
    <property type="component" value="Unassembled WGS sequence"/>
</dbReference>
<dbReference type="EMBL" id="PSQG01000017">
    <property type="protein sequence ID" value="RCH43028.1"/>
    <property type="molecule type" value="Genomic_DNA"/>
</dbReference>
<comment type="caution">
    <text evidence="2">The sequence shown here is derived from an EMBL/GenBank/DDBJ whole genome shotgun (WGS) entry which is preliminary data.</text>
</comment>
<gene>
    <name evidence="2" type="ORF">C4886_12015</name>
</gene>
<sequence>MMRRFILTLEILFVSLFLLGGSFPETETARNTSGGFSWKDYRTIAHALGGMDGKDYLNSREGFLFMYEQGVRLFELDLSRTSDGVWVCRHNWNDSMGQWDGNGKKVLTEKEFRQSKIYGKYTPMTLEDFFLLLKDYPDAYVLIDSKQYSLRNYQRTLEDYSDYVEIARNAGAGETLDRIIPEIYNEAMFPGTAMLYSFPSYVYSLWQEYSVEELEYIASFCKEKGIPAATVYWEYWSEETEKIFEKNGISLYVYTVNDRDQARRYISQGAEGICTDFLTAEDLW</sequence>